<dbReference type="InterPro" id="IPR002347">
    <property type="entry name" value="SDR_fam"/>
</dbReference>
<reference evidence="3 4" key="1">
    <citation type="submission" date="2019-02" db="EMBL/GenBank/DDBJ databases">
        <title>Polymorphobacter sp. isolated from the lake at the Tibet of China.</title>
        <authorList>
            <person name="Li A."/>
        </authorList>
    </citation>
    <scope>NUCLEOTIDE SEQUENCE [LARGE SCALE GENOMIC DNA]</scope>
    <source>
        <strain evidence="3 4">DJ1R-1</strain>
    </source>
</reference>
<dbReference type="Gene3D" id="3.40.50.720">
    <property type="entry name" value="NAD(P)-binding Rossmann-like Domain"/>
    <property type="match status" value="1"/>
</dbReference>
<name>A0A4Y9EK76_9SPHN</name>
<comment type="caution">
    <text evidence="3">The sequence shown here is derived from an EMBL/GenBank/DDBJ whole genome shotgun (WGS) entry which is preliminary data.</text>
</comment>
<proteinExistence type="inferred from homology"/>
<dbReference type="AlphaFoldDB" id="A0A4Y9EK76"/>
<protein>
    <submittedName>
        <fullName evidence="3">Glucose 1-dehydrogenase</fullName>
        <ecNumber evidence="3">1.1.1.47</ecNumber>
    </submittedName>
</protein>
<evidence type="ECO:0000256" key="2">
    <source>
        <dbReference type="ARBA" id="ARBA00023002"/>
    </source>
</evidence>
<dbReference type="FunFam" id="3.40.50.720:FF:000084">
    <property type="entry name" value="Short-chain dehydrogenase reductase"/>
    <property type="match status" value="1"/>
</dbReference>
<dbReference type="PROSITE" id="PS00061">
    <property type="entry name" value="ADH_SHORT"/>
    <property type="match status" value="1"/>
</dbReference>
<dbReference type="EMBL" id="SIHO01000003">
    <property type="protein sequence ID" value="TFU01164.1"/>
    <property type="molecule type" value="Genomic_DNA"/>
</dbReference>
<dbReference type="EC" id="1.1.1.47" evidence="3"/>
<dbReference type="Proteomes" id="UP000297737">
    <property type="component" value="Unassembled WGS sequence"/>
</dbReference>
<keyword evidence="4" id="KW-1185">Reference proteome</keyword>
<dbReference type="PRINTS" id="PR00081">
    <property type="entry name" value="GDHRDH"/>
</dbReference>
<evidence type="ECO:0000313" key="4">
    <source>
        <dbReference type="Proteomes" id="UP000297737"/>
    </source>
</evidence>
<dbReference type="InterPro" id="IPR020904">
    <property type="entry name" value="Sc_DH/Rdtase_CS"/>
</dbReference>
<dbReference type="PANTHER" id="PTHR24321:SF15">
    <property type="entry name" value="OXIDOREDUCTASE UCPA"/>
    <property type="match status" value="1"/>
</dbReference>
<organism evidence="3 4">
    <name type="scientific">Glacieibacterium arshaanense</name>
    <dbReference type="NCBI Taxonomy" id="2511025"/>
    <lineage>
        <taxon>Bacteria</taxon>
        <taxon>Pseudomonadati</taxon>
        <taxon>Pseudomonadota</taxon>
        <taxon>Alphaproteobacteria</taxon>
        <taxon>Sphingomonadales</taxon>
        <taxon>Sphingosinicellaceae</taxon>
        <taxon>Glacieibacterium</taxon>
    </lineage>
</organism>
<accession>A0A4Y9EK76</accession>
<dbReference type="PANTHER" id="PTHR24321">
    <property type="entry name" value="DEHYDROGENASES, SHORT CHAIN"/>
    <property type="match status" value="1"/>
</dbReference>
<dbReference type="SUPFAM" id="SSF51735">
    <property type="entry name" value="NAD(P)-binding Rossmann-fold domains"/>
    <property type="match status" value="1"/>
</dbReference>
<comment type="similarity">
    <text evidence="1">Belongs to the short-chain dehydrogenases/reductases (SDR) family.</text>
</comment>
<dbReference type="PRINTS" id="PR00080">
    <property type="entry name" value="SDRFAMILY"/>
</dbReference>
<dbReference type="InterPro" id="IPR036291">
    <property type="entry name" value="NAD(P)-bd_dom_sf"/>
</dbReference>
<evidence type="ECO:0000256" key="1">
    <source>
        <dbReference type="ARBA" id="ARBA00006484"/>
    </source>
</evidence>
<dbReference type="OrthoDB" id="9792355at2"/>
<gene>
    <name evidence="3" type="ORF">EUV02_12705</name>
</gene>
<keyword evidence="2 3" id="KW-0560">Oxidoreductase</keyword>
<dbReference type="NCBIfam" id="NF005559">
    <property type="entry name" value="PRK07231.1"/>
    <property type="match status" value="1"/>
</dbReference>
<dbReference type="GO" id="GO:0047936">
    <property type="term" value="F:glucose 1-dehydrogenase [NAD(P)+] activity"/>
    <property type="evidence" value="ECO:0007669"/>
    <property type="project" value="UniProtKB-EC"/>
</dbReference>
<dbReference type="RefSeq" id="WP_135246668.1">
    <property type="nucleotide sequence ID" value="NZ_SIHO01000003.1"/>
</dbReference>
<dbReference type="Pfam" id="PF13561">
    <property type="entry name" value="adh_short_C2"/>
    <property type="match status" value="1"/>
</dbReference>
<sequence>MSNKKGRVAGKVALVTGAASGLGAETARRLAREGAQVVLSDRNHELGAEIALEITGDGGDAFFVPHDVALEADWQAVIAATLARYGKLDVLINNAGIARGSAVAGSGELMTHTLADWRTMMSINLDGVFLGVRYGGEAIAAGGRGGSIVNLSSILGKVGFPGAAAYCASKGGVLLLTKAAAIEWAPLNIRVNSVHPGFIETPMVNNAIHESENANEMRDQLIAAHALGRLGYPREIADAMIFLASDESSFMTGAELVIDGGYTAR</sequence>
<evidence type="ECO:0000313" key="3">
    <source>
        <dbReference type="EMBL" id="TFU01164.1"/>
    </source>
</evidence>